<dbReference type="InterPro" id="IPR029063">
    <property type="entry name" value="SAM-dependent_MTases_sf"/>
</dbReference>
<evidence type="ECO:0000313" key="8">
    <source>
        <dbReference type="Ensembl" id="ENSPKIP00000013984.1"/>
    </source>
</evidence>
<dbReference type="Proteomes" id="UP000261540">
    <property type="component" value="Unplaced"/>
</dbReference>
<comment type="catalytic activity">
    <reaction evidence="4">
        <text>arsenic triglutathione + [thioredoxin]-dithiol + S-adenosyl-L-methionine + 2 H2O = methylarsonous acid + [thioredoxin]-disulfide + 3 glutathione + S-adenosyl-L-homocysteine + H(+)</text>
        <dbReference type="Rhea" id="RHEA:69460"/>
        <dbReference type="Rhea" id="RHEA-COMP:10698"/>
        <dbReference type="Rhea" id="RHEA-COMP:10700"/>
        <dbReference type="ChEBI" id="CHEBI:15377"/>
        <dbReference type="ChEBI" id="CHEBI:15378"/>
        <dbReference type="ChEBI" id="CHEBI:17826"/>
        <dbReference type="ChEBI" id="CHEBI:29950"/>
        <dbReference type="ChEBI" id="CHEBI:50058"/>
        <dbReference type="ChEBI" id="CHEBI:57856"/>
        <dbReference type="ChEBI" id="CHEBI:57925"/>
        <dbReference type="ChEBI" id="CHEBI:59789"/>
        <dbReference type="ChEBI" id="CHEBI:183640"/>
        <dbReference type="EC" id="2.1.1.137"/>
    </reaction>
</comment>
<evidence type="ECO:0000256" key="3">
    <source>
        <dbReference type="ARBA" id="ARBA00034545"/>
    </source>
</evidence>
<comment type="similarity">
    <text evidence="1">Belongs to the methyltransferase superfamily. Arsenite methyltransferase family.</text>
</comment>
<organism evidence="8 9">
    <name type="scientific">Paramormyrops kingsleyae</name>
    <dbReference type="NCBI Taxonomy" id="1676925"/>
    <lineage>
        <taxon>Eukaryota</taxon>
        <taxon>Metazoa</taxon>
        <taxon>Chordata</taxon>
        <taxon>Craniata</taxon>
        <taxon>Vertebrata</taxon>
        <taxon>Euteleostomi</taxon>
        <taxon>Actinopterygii</taxon>
        <taxon>Neopterygii</taxon>
        <taxon>Teleostei</taxon>
        <taxon>Osteoglossocephala</taxon>
        <taxon>Osteoglossomorpha</taxon>
        <taxon>Osteoglossiformes</taxon>
        <taxon>Mormyridae</taxon>
        <taxon>Paramormyrops</taxon>
    </lineage>
</organism>
<proteinExistence type="inferred from homology"/>
<accession>A0A3B3R711</accession>
<dbReference type="GO" id="GO:0005829">
    <property type="term" value="C:cytosol"/>
    <property type="evidence" value="ECO:0007669"/>
    <property type="project" value="TreeGrafter"/>
</dbReference>
<dbReference type="InterPro" id="IPR025714">
    <property type="entry name" value="Methyltranfer_dom"/>
</dbReference>
<reference evidence="8" key="1">
    <citation type="submission" date="2025-08" db="UniProtKB">
        <authorList>
            <consortium name="Ensembl"/>
        </authorList>
    </citation>
    <scope>IDENTIFICATION</scope>
</reference>
<evidence type="ECO:0000313" key="9">
    <source>
        <dbReference type="Proteomes" id="UP000261540"/>
    </source>
</evidence>
<dbReference type="CDD" id="cd02440">
    <property type="entry name" value="AdoMet_MTases"/>
    <property type="match status" value="1"/>
</dbReference>
<dbReference type="Gene3D" id="3.40.5.100">
    <property type="match status" value="1"/>
</dbReference>
<keyword evidence="9" id="KW-1185">Reference proteome</keyword>
<feature type="domain" description="Methyltransferase" evidence="7">
    <location>
        <begin position="113"/>
        <end position="263"/>
    </location>
</feature>
<reference evidence="8" key="2">
    <citation type="submission" date="2025-09" db="UniProtKB">
        <authorList>
            <consortium name="Ensembl"/>
        </authorList>
    </citation>
    <scope>IDENTIFICATION</scope>
</reference>
<dbReference type="GO" id="GO:0009404">
    <property type="term" value="P:toxin metabolic process"/>
    <property type="evidence" value="ECO:0007669"/>
    <property type="project" value="TreeGrafter"/>
</dbReference>
<dbReference type="GO" id="GO:0030791">
    <property type="term" value="F:arsenite methyltransferase activity"/>
    <property type="evidence" value="ECO:0007669"/>
    <property type="project" value="UniProtKB-EC"/>
</dbReference>
<comment type="catalytic activity">
    <reaction evidence="6">
        <text>arsenic triglutathione + 3 [thioredoxin]-dithiol + 3 S-adenosyl-L-methionine = trimethylarsine + 3 [thioredoxin]-disulfide + 3 glutathione + 3 S-adenosyl-L-homocysteine + 3 H(+)</text>
        <dbReference type="Rhea" id="RHEA:69432"/>
        <dbReference type="Rhea" id="RHEA-COMP:10698"/>
        <dbReference type="Rhea" id="RHEA-COMP:10700"/>
        <dbReference type="ChEBI" id="CHEBI:15378"/>
        <dbReference type="ChEBI" id="CHEBI:27130"/>
        <dbReference type="ChEBI" id="CHEBI:29950"/>
        <dbReference type="ChEBI" id="CHEBI:50058"/>
        <dbReference type="ChEBI" id="CHEBI:57856"/>
        <dbReference type="ChEBI" id="CHEBI:57925"/>
        <dbReference type="ChEBI" id="CHEBI:59789"/>
        <dbReference type="ChEBI" id="CHEBI:183640"/>
        <dbReference type="EC" id="2.1.1.137"/>
    </reaction>
</comment>
<dbReference type="GO" id="GO:0018872">
    <property type="term" value="P:arsonoacetate metabolic process"/>
    <property type="evidence" value="ECO:0007669"/>
    <property type="project" value="TreeGrafter"/>
</dbReference>
<dbReference type="AlphaFoldDB" id="A0A3B3R711"/>
<sequence length="407" mass="45196">MSKHPIKHTLISNSCRTHTASGVCDLYTEGKGAMMEYERSQPAKGYSDESTVHEDVKEYYGKLLTKTADLKSNACMTVAKPVTSDIRKALEEVHPDVSDRYYGCGLAVPESLQGCRVLDLGCGSGQDCYMLSRLVGERGFVTGIDMTNEQLQVARKYIDYHAQRFGYRKPNTEFVQGYIEDLEDAGLKKGFYDIIISNCVVNLSPDKTSVLKQAHRVLKDGGELYFSDIYCNKDLPAEIRTHKVLWGECLAGALFWEDLMRLAGEVGFSTPRLVTATAVTVGNEELENLLGEYKFVSATYRLFKIPRGAPNTGCLVIYNGNITGFEDCLNFDAYHTFKVNAVVPVDGELASILRRSRFAEEFSFQPCLADQPSSSCVGPKTVTWNPFEVENLEASRPCCGVPKSCCK</sequence>
<evidence type="ECO:0000256" key="5">
    <source>
        <dbReference type="ARBA" id="ARBA00047943"/>
    </source>
</evidence>
<name>A0A3B3R711_9TELE</name>
<dbReference type="EC" id="2.1.1.137" evidence="2"/>
<dbReference type="SUPFAM" id="SSF53335">
    <property type="entry name" value="S-adenosyl-L-methionine-dependent methyltransferases"/>
    <property type="match status" value="1"/>
</dbReference>
<dbReference type="Gene3D" id="3.40.50.150">
    <property type="entry name" value="Vaccinia Virus protein VP39"/>
    <property type="match status" value="1"/>
</dbReference>
<dbReference type="InterPro" id="IPR026669">
    <property type="entry name" value="Arsenite_MeTrfase-like"/>
</dbReference>
<comment type="catalytic activity">
    <reaction evidence="5">
        <text>arsenic triglutathione + 2 [thioredoxin]-dithiol + 2 S-adenosyl-L-methionine + H2O = dimethylarsinous acid + 2 [thioredoxin]-disulfide + 3 glutathione + 2 S-adenosyl-L-homocysteine + 2 H(+)</text>
        <dbReference type="Rhea" id="RHEA:69464"/>
        <dbReference type="Rhea" id="RHEA-COMP:10698"/>
        <dbReference type="Rhea" id="RHEA-COMP:10700"/>
        <dbReference type="ChEBI" id="CHEBI:15377"/>
        <dbReference type="ChEBI" id="CHEBI:15378"/>
        <dbReference type="ChEBI" id="CHEBI:23808"/>
        <dbReference type="ChEBI" id="CHEBI:29950"/>
        <dbReference type="ChEBI" id="CHEBI:50058"/>
        <dbReference type="ChEBI" id="CHEBI:57856"/>
        <dbReference type="ChEBI" id="CHEBI:57925"/>
        <dbReference type="ChEBI" id="CHEBI:59789"/>
        <dbReference type="ChEBI" id="CHEBI:183640"/>
        <dbReference type="EC" id="2.1.1.137"/>
    </reaction>
</comment>
<dbReference type="Ensembl" id="ENSPKIT00000038419.1">
    <property type="protein sequence ID" value="ENSPKIP00000013984.1"/>
    <property type="gene ID" value="ENSPKIG00000001196.1"/>
</dbReference>
<evidence type="ECO:0000256" key="2">
    <source>
        <dbReference type="ARBA" id="ARBA00034521"/>
    </source>
</evidence>
<dbReference type="GeneTree" id="ENSGT00390000001742"/>
<dbReference type="Pfam" id="PF13847">
    <property type="entry name" value="Methyltransf_31"/>
    <property type="match status" value="1"/>
</dbReference>
<dbReference type="PANTHER" id="PTHR43675:SF9">
    <property type="entry name" value="ARSENITE METHYLTRANSFERASE"/>
    <property type="match status" value="1"/>
</dbReference>
<dbReference type="PANTHER" id="PTHR43675">
    <property type="entry name" value="ARSENITE METHYLTRANSFERASE"/>
    <property type="match status" value="1"/>
</dbReference>
<evidence type="ECO:0000259" key="7">
    <source>
        <dbReference type="Pfam" id="PF13847"/>
    </source>
</evidence>
<dbReference type="STRING" id="1676925.ENSPKIP00000013984"/>
<evidence type="ECO:0000256" key="6">
    <source>
        <dbReference type="ARBA" id="ARBA00048428"/>
    </source>
</evidence>
<protein>
    <recommendedName>
        <fullName evidence="3">Arsenite methyltransferase</fullName>
        <ecNumber evidence="2">2.1.1.137</ecNumber>
    </recommendedName>
</protein>
<evidence type="ECO:0000256" key="4">
    <source>
        <dbReference type="ARBA" id="ARBA00047941"/>
    </source>
</evidence>
<evidence type="ECO:0000256" key="1">
    <source>
        <dbReference type="ARBA" id="ARBA00034487"/>
    </source>
</evidence>